<dbReference type="EMBL" id="JJPT01000164">
    <property type="protein sequence ID" value="KKG87392.1"/>
    <property type="molecule type" value="Genomic_DNA"/>
</dbReference>
<feature type="transmembrane region" description="Helical" evidence="1">
    <location>
        <begin position="20"/>
        <end position="39"/>
    </location>
</feature>
<gene>
    <name evidence="2" type="ORF">DU69_01985</name>
</gene>
<feature type="transmembrane region" description="Helical" evidence="1">
    <location>
        <begin position="77"/>
        <end position="98"/>
    </location>
</feature>
<protein>
    <submittedName>
        <fullName evidence="2">Uncharacterized protein</fullName>
    </submittedName>
</protein>
<evidence type="ECO:0000313" key="2">
    <source>
        <dbReference type="EMBL" id="KKG87392.1"/>
    </source>
</evidence>
<dbReference type="PATRIC" id="fig|2209.75.peg.443"/>
<keyword evidence="1" id="KW-0812">Transmembrane</keyword>
<dbReference type="Pfam" id="PF06197">
    <property type="entry name" value="DUF998"/>
    <property type="match status" value="1"/>
</dbReference>
<organism evidence="2 3">
    <name type="scientific">Methanosarcina mazei</name>
    <name type="common">Methanosarcina frisia</name>
    <dbReference type="NCBI Taxonomy" id="2209"/>
    <lineage>
        <taxon>Archaea</taxon>
        <taxon>Methanobacteriati</taxon>
        <taxon>Methanobacteriota</taxon>
        <taxon>Stenosarchaea group</taxon>
        <taxon>Methanomicrobia</taxon>
        <taxon>Methanosarcinales</taxon>
        <taxon>Methanosarcinaceae</taxon>
        <taxon>Methanosarcina</taxon>
    </lineage>
</organism>
<keyword evidence="1" id="KW-0472">Membrane</keyword>
<reference evidence="2 3" key="1">
    <citation type="journal article" date="2015" name="ISME J.">
        <title>Genomic and phenotypic differentiation among Methanosarcina mazei populations from Columbia River sediment.</title>
        <authorList>
            <person name="Youngblut N.D."/>
            <person name="Wirth J.S."/>
            <person name="Henriksen J.R."/>
            <person name="Smith M."/>
            <person name="Simon H."/>
            <person name="Metcalf W.W."/>
            <person name="Whitaker R.J."/>
        </authorList>
    </citation>
    <scope>NUCLEOTIDE SEQUENCE [LARGE SCALE GENOMIC DNA]</scope>
    <source>
        <strain evidence="2 3">3.H.M.1A.1</strain>
    </source>
</reference>
<comment type="caution">
    <text evidence="2">The sequence shown here is derived from an EMBL/GenBank/DDBJ whole genome shotgun (WGS) entry which is preliminary data.</text>
</comment>
<accession>A0A0F8ICD1</accession>
<dbReference type="AlphaFoldDB" id="A0A0F8ICD1"/>
<sequence>MALALIMIGIFSEDYGVIHRFWATIFFILLLIFVTVTNIALKNHISYMRWIWYYAFISIAIDLIFMFTFSLGVRLPILEWLAVFSGLIWLGLIGYNTLKLEKPQYQ</sequence>
<name>A0A0F8ICD1_METMZ</name>
<evidence type="ECO:0000256" key="1">
    <source>
        <dbReference type="SAM" id="Phobius"/>
    </source>
</evidence>
<feature type="transmembrane region" description="Helical" evidence="1">
    <location>
        <begin position="51"/>
        <end position="71"/>
    </location>
</feature>
<proteinExistence type="predicted"/>
<evidence type="ECO:0000313" key="3">
    <source>
        <dbReference type="Proteomes" id="UP000034657"/>
    </source>
</evidence>
<dbReference type="InterPro" id="IPR009339">
    <property type="entry name" value="DUF998"/>
</dbReference>
<dbReference type="Proteomes" id="UP000034657">
    <property type="component" value="Unassembled WGS sequence"/>
</dbReference>
<keyword evidence="1" id="KW-1133">Transmembrane helix</keyword>